<dbReference type="AlphaFoldDB" id="A0A1G6LLJ7"/>
<dbReference type="STRING" id="28234.SAMN04488588_1074"/>
<keyword evidence="4" id="KW-1185">Reference proteome</keyword>
<keyword evidence="1" id="KW-1133">Transmembrane helix</keyword>
<reference evidence="3 5" key="2">
    <citation type="submission" date="2019-04" db="EMBL/GenBank/DDBJ databases">
        <title>Draft genome sequence data and analysis of a Fermenting Bacterium, Geotoga petraea strain HO-Geo1, isolated from heavy-oil petroleum reservoir in Russia.</title>
        <authorList>
            <person name="Grouzdev D.S."/>
            <person name="Semenova E.M."/>
            <person name="Sokolova D.S."/>
            <person name="Tourova T.P."/>
            <person name="Poltaraus A.B."/>
            <person name="Nazina T.N."/>
        </authorList>
    </citation>
    <scope>NUCLEOTIDE SEQUENCE [LARGE SCALE GENOMIC DNA]</scope>
    <source>
        <strain evidence="3 5">HO-Geo1</strain>
    </source>
</reference>
<dbReference type="RefSeq" id="WP_091403431.1">
    <property type="nucleotide sequence ID" value="NZ_FMYV01000004.1"/>
</dbReference>
<gene>
    <name evidence="3" type="ORF">E4650_07655</name>
    <name evidence="2" type="ORF">SAMN04488588_1074</name>
</gene>
<organism evidence="2 4">
    <name type="scientific">Geotoga petraea</name>
    <dbReference type="NCBI Taxonomy" id="28234"/>
    <lineage>
        <taxon>Bacteria</taxon>
        <taxon>Thermotogati</taxon>
        <taxon>Thermotogota</taxon>
        <taxon>Thermotogae</taxon>
        <taxon>Petrotogales</taxon>
        <taxon>Petrotogaceae</taxon>
        <taxon>Geotoga</taxon>
    </lineage>
</organism>
<sequence length="265" mass="30774">MLLKKFLIMVFILINIFSFSAIDLINTENRIIGKVYESYEEIIPKNDSLNGYILNLNDFDEELCYLCLGTIRNYSLIESFFKDIGVLLKQKKIDFVIFGNLEPLNDSKEDKLKYIAKSPYIISEITYRMIRGFETAGVYPILKVDSKSGDNVIQSILSKSGSFLSYSNEISDVDFFKRDSKIVLLKNYNLKLNWEVKEENFDDNLIKIYENSVVLSGFRKDQSILLYRELNYSNDRAVTYFSEKVSDYAEEVLNGTKQPTGNKNW</sequence>
<dbReference type="Proteomes" id="UP000199322">
    <property type="component" value="Unassembled WGS sequence"/>
</dbReference>
<protein>
    <submittedName>
        <fullName evidence="2">Uncharacterized protein</fullName>
    </submittedName>
</protein>
<dbReference type="EMBL" id="FMYV01000004">
    <property type="protein sequence ID" value="SDC44081.1"/>
    <property type="molecule type" value="Genomic_DNA"/>
</dbReference>
<evidence type="ECO:0000313" key="2">
    <source>
        <dbReference type="EMBL" id="SDC44081.1"/>
    </source>
</evidence>
<dbReference type="EMBL" id="SRME01000004">
    <property type="protein sequence ID" value="TGG87609.1"/>
    <property type="molecule type" value="Genomic_DNA"/>
</dbReference>
<keyword evidence="1" id="KW-0812">Transmembrane</keyword>
<dbReference type="OrthoDB" id="48008at2"/>
<evidence type="ECO:0000313" key="3">
    <source>
        <dbReference type="EMBL" id="TGG87609.1"/>
    </source>
</evidence>
<proteinExistence type="predicted"/>
<evidence type="ECO:0000256" key="1">
    <source>
        <dbReference type="SAM" id="Phobius"/>
    </source>
</evidence>
<evidence type="ECO:0000313" key="5">
    <source>
        <dbReference type="Proteomes" id="UP000297288"/>
    </source>
</evidence>
<evidence type="ECO:0000313" key="4">
    <source>
        <dbReference type="Proteomes" id="UP000199322"/>
    </source>
</evidence>
<name>A0A1G6LLJ7_9BACT</name>
<keyword evidence="1" id="KW-0472">Membrane</keyword>
<dbReference type="Proteomes" id="UP000297288">
    <property type="component" value="Unassembled WGS sequence"/>
</dbReference>
<accession>A0A1G6LLJ7</accession>
<feature type="transmembrane region" description="Helical" evidence="1">
    <location>
        <begin position="6"/>
        <end position="25"/>
    </location>
</feature>
<reference evidence="2 4" key="1">
    <citation type="submission" date="2016-10" db="EMBL/GenBank/DDBJ databases">
        <authorList>
            <person name="de Groot N.N."/>
        </authorList>
    </citation>
    <scope>NUCLEOTIDE SEQUENCE [LARGE SCALE GENOMIC DNA]</scope>
    <source>
        <strain evidence="2 4">WG14</strain>
    </source>
</reference>